<dbReference type="Proteomes" id="UP000825179">
    <property type="component" value="Chromosome"/>
</dbReference>
<evidence type="ECO:0000259" key="2">
    <source>
        <dbReference type="PROSITE" id="PS50002"/>
    </source>
</evidence>
<evidence type="ECO:0000313" key="5">
    <source>
        <dbReference type="Proteomes" id="UP000010716"/>
    </source>
</evidence>
<keyword evidence="1" id="KW-0728">SH3 domain</keyword>
<organism evidence="3 5">
    <name type="scientific">Caldalkalibacillus thermarum (strain TA2.A1)</name>
    <dbReference type="NCBI Taxonomy" id="986075"/>
    <lineage>
        <taxon>Bacteria</taxon>
        <taxon>Bacillati</taxon>
        <taxon>Bacillota</taxon>
        <taxon>Bacilli</taxon>
        <taxon>Bacillales</taxon>
        <taxon>Bacillaceae</taxon>
        <taxon>Caldalkalibacillus</taxon>
    </lineage>
</organism>
<dbReference type="SMART" id="SM00326">
    <property type="entry name" value="SH3"/>
    <property type="match status" value="2"/>
</dbReference>
<dbReference type="Pfam" id="PF07653">
    <property type="entry name" value="SH3_2"/>
    <property type="match status" value="1"/>
</dbReference>
<dbReference type="AlphaFoldDB" id="F5L387"/>
<accession>F5L387</accession>
<dbReference type="SUPFAM" id="SSF50044">
    <property type="entry name" value="SH3-domain"/>
    <property type="match status" value="2"/>
</dbReference>
<reference evidence="4 6" key="2">
    <citation type="journal article" date="2020" name="Extremophiles">
        <title>Genomic analysis of Caldalkalibacillus thermarum TA2.A1 reveals aerobic alkaliphilic metabolism and evolutionary hallmarks linking alkaliphilic bacteria and plant life.</title>
        <authorList>
            <person name="de Jong S.I."/>
            <person name="van den Broek M.A."/>
            <person name="Merkel A.Y."/>
            <person name="de la Torre Cortes P."/>
            <person name="Kalamorz F."/>
            <person name="Cook G.M."/>
            <person name="van Loosdrecht M.C.M."/>
            <person name="McMillan D.G.G."/>
        </authorList>
    </citation>
    <scope>NUCLEOTIDE SEQUENCE [LARGE SCALE GENOMIC DNA]</scope>
    <source>
        <strain evidence="4 6">TA2.A1</strain>
    </source>
</reference>
<dbReference type="eggNOG" id="ENOG503302Y">
    <property type="taxonomic scope" value="Bacteria"/>
</dbReference>
<dbReference type="Proteomes" id="UP000010716">
    <property type="component" value="Unassembled WGS sequence"/>
</dbReference>
<feature type="domain" description="SH3" evidence="2">
    <location>
        <begin position="61"/>
        <end position="118"/>
    </location>
</feature>
<gene>
    <name evidence="3" type="ORF">CathTA2_0249</name>
    <name evidence="4" type="ORF">HUR95_08735</name>
</gene>
<reference evidence="4" key="3">
    <citation type="submission" date="2021-08" db="EMBL/GenBank/DDBJ databases">
        <authorList>
            <person name="de Jong S."/>
            <person name="van den Broek M."/>
            <person name="Merkel A."/>
            <person name="de la Torre Cortes P."/>
            <person name="Kalamorz F."/>
            <person name="Cook G."/>
            <person name="van Loosdrecht M."/>
            <person name="McMillan D."/>
        </authorList>
    </citation>
    <scope>NUCLEOTIDE SEQUENCE</scope>
    <source>
        <strain evidence="4">TA2.A1</strain>
    </source>
</reference>
<sequence>MKYVVVKKHVSNYPAPITLEQGERVQLGQPYTGPEEWPNWVFCYKLNSPQKGWVPKQILDKYEHYAVVKEKYTAKELTVQPGEEVEGMRELNGWIWCKRVRDNEAGWIPSSCLKIYQRAE</sequence>
<dbReference type="PROSITE" id="PS50002">
    <property type="entry name" value="SH3"/>
    <property type="match status" value="1"/>
</dbReference>
<dbReference type="InterPro" id="IPR001452">
    <property type="entry name" value="SH3_domain"/>
</dbReference>
<dbReference type="KEGG" id="cthu:HUR95_08735"/>
<protein>
    <submittedName>
        <fullName evidence="4">Ligand-binding protein SH3</fullName>
    </submittedName>
    <submittedName>
        <fullName evidence="3">Variant SH3 domain-containing protein</fullName>
    </submittedName>
</protein>
<dbReference type="OrthoDB" id="1030757at2"/>
<name>F5L387_CALTT</name>
<evidence type="ECO:0000313" key="6">
    <source>
        <dbReference type="Proteomes" id="UP000825179"/>
    </source>
</evidence>
<dbReference type="RefSeq" id="WP_007502280.1">
    <property type="nucleotide sequence ID" value="NZ_AFCE01000031.1"/>
</dbReference>
<evidence type="ECO:0000313" key="3">
    <source>
        <dbReference type="EMBL" id="EGL84204.1"/>
    </source>
</evidence>
<dbReference type="EMBL" id="CP082237">
    <property type="protein sequence ID" value="QZT32503.1"/>
    <property type="molecule type" value="Genomic_DNA"/>
</dbReference>
<evidence type="ECO:0000313" key="4">
    <source>
        <dbReference type="EMBL" id="QZT32503.1"/>
    </source>
</evidence>
<dbReference type="InterPro" id="IPR014593">
    <property type="entry name" value="UCP034961_SH3_2"/>
</dbReference>
<keyword evidence="6" id="KW-1185">Reference proteome</keyword>
<dbReference type="InterPro" id="IPR036028">
    <property type="entry name" value="SH3-like_dom_sf"/>
</dbReference>
<dbReference type="Gene3D" id="2.30.30.40">
    <property type="entry name" value="SH3 Domains"/>
    <property type="match status" value="1"/>
</dbReference>
<dbReference type="PIRSF" id="PIRSF034961">
    <property type="entry name" value="UCP034961_SH3_2"/>
    <property type="match status" value="1"/>
</dbReference>
<evidence type="ECO:0000256" key="1">
    <source>
        <dbReference type="ARBA" id="ARBA00022443"/>
    </source>
</evidence>
<reference evidence="3 5" key="1">
    <citation type="journal article" date="2011" name="J. Bacteriol.">
        <title>Draft genome sequence of the thermoalkaliphilic Caldalkalibacillus thermarum strain TA2.A1.</title>
        <authorList>
            <person name="Kalamorz F."/>
            <person name="Keis S."/>
            <person name="McMillan D.G."/>
            <person name="Olsson K."/>
            <person name="Stanton J.A."/>
            <person name="Stockwell P."/>
            <person name="Black M.A."/>
            <person name="Klingeman D.M."/>
            <person name="Land M.L."/>
            <person name="Han C.S."/>
            <person name="Martin S.L."/>
            <person name="Becher S.A."/>
            <person name="Peddie C.J."/>
            <person name="Morgan H.W."/>
            <person name="Matthies D."/>
            <person name="Preiss L."/>
            <person name="Meier T."/>
            <person name="Brown S.D."/>
            <person name="Cook G.M."/>
        </authorList>
    </citation>
    <scope>NUCLEOTIDE SEQUENCE [LARGE SCALE GENOMIC DNA]</scope>
    <source>
        <strain evidence="3 5">TA2.A1</strain>
    </source>
</reference>
<proteinExistence type="predicted"/>
<dbReference type="EMBL" id="AFCE01000031">
    <property type="protein sequence ID" value="EGL84204.1"/>
    <property type="molecule type" value="Genomic_DNA"/>
</dbReference>